<sequence>MGSPVLEYLNLIMPGNKRIQSKSFERVDYGFSCRGIPFGDLDSLVCFHCVAILVEAELDFDSPVKLDCSLLKEMLCQLQNATQILFGAWCLRVMWPLKVEDTPVLLLNCKSLTLHMSVPQFSFPAITNMLATTPNLEKLVIIFKPSDWVSSRAQHLKNVEIFGFSGCLRFKYEEVLTLVKFLLEHASVLENVVIQVKNQKSQQDLGVVSSRMLLEVAQGLQRFHRASKHAAVLLSYREEEEEKRQKEAVRVTTKCIHVGHMDD</sequence>
<dbReference type="Proteomes" id="UP001634007">
    <property type="component" value="Unassembled WGS sequence"/>
</dbReference>
<gene>
    <name evidence="1" type="ORF">ACJRO7_020946</name>
</gene>
<evidence type="ECO:0000313" key="1">
    <source>
        <dbReference type="EMBL" id="KAL3739613.1"/>
    </source>
</evidence>
<dbReference type="AlphaFoldDB" id="A0ABD3KN47"/>
<comment type="caution">
    <text evidence="1">The sequence shown here is derived from an EMBL/GenBank/DDBJ whole genome shotgun (WGS) entry which is preliminary data.</text>
</comment>
<dbReference type="PANTHER" id="PTHR31900:SF30">
    <property type="entry name" value="SUPERFAMILY PROTEIN, PUTATIVE-RELATED"/>
    <property type="match status" value="1"/>
</dbReference>
<evidence type="ECO:0008006" key="3">
    <source>
        <dbReference type="Google" id="ProtNLM"/>
    </source>
</evidence>
<evidence type="ECO:0000313" key="2">
    <source>
        <dbReference type="Proteomes" id="UP001634007"/>
    </source>
</evidence>
<proteinExistence type="predicted"/>
<name>A0ABD3KN47_EUCGL</name>
<organism evidence="1 2">
    <name type="scientific">Eucalyptus globulus</name>
    <name type="common">Tasmanian blue gum</name>
    <dbReference type="NCBI Taxonomy" id="34317"/>
    <lineage>
        <taxon>Eukaryota</taxon>
        <taxon>Viridiplantae</taxon>
        <taxon>Streptophyta</taxon>
        <taxon>Embryophyta</taxon>
        <taxon>Tracheophyta</taxon>
        <taxon>Spermatophyta</taxon>
        <taxon>Magnoliopsida</taxon>
        <taxon>eudicotyledons</taxon>
        <taxon>Gunneridae</taxon>
        <taxon>Pentapetalae</taxon>
        <taxon>rosids</taxon>
        <taxon>malvids</taxon>
        <taxon>Myrtales</taxon>
        <taxon>Myrtaceae</taxon>
        <taxon>Myrtoideae</taxon>
        <taxon>Eucalypteae</taxon>
        <taxon>Eucalyptus</taxon>
    </lineage>
</organism>
<dbReference type="PANTHER" id="PTHR31900">
    <property type="entry name" value="F-BOX/RNI SUPERFAMILY PROTEIN-RELATED"/>
    <property type="match status" value="1"/>
</dbReference>
<accession>A0ABD3KN47</accession>
<reference evidence="1 2" key="1">
    <citation type="submission" date="2024-11" db="EMBL/GenBank/DDBJ databases">
        <title>Chromosome-level genome assembly of Eucalyptus globulus Labill. provides insights into its genome evolution.</title>
        <authorList>
            <person name="Li X."/>
        </authorList>
    </citation>
    <scope>NUCLEOTIDE SEQUENCE [LARGE SCALE GENOMIC DNA]</scope>
    <source>
        <strain evidence="1">CL2024</strain>
        <tissue evidence="1">Fresh tender leaves</tissue>
    </source>
</reference>
<dbReference type="EMBL" id="JBJKBG010000005">
    <property type="protein sequence ID" value="KAL3739613.1"/>
    <property type="molecule type" value="Genomic_DNA"/>
</dbReference>
<protein>
    <recommendedName>
        <fullName evidence="3">FBD domain-containing protein</fullName>
    </recommendedName>
</protein>
<dbReference type="InterPro" id="IPR050232">
    <property type="entry name" value="FBL13/AtMIF1-like"/>
</dbReference>
<keyword evidence="2" id="KW-1185">Reference proteome</keyword>